<feature type="non-terminal residue" evidence="1">
    <location>
        <position position="1"/>
    </location>
</feature>
<gene>
    <name evidence="1" type="ORF">SNAT2548_LOCUS14452</name>
</gene>
<protein>
    <submittedName>
        <fullName evidence="1">Uncharacterized protein</fullName>
    </submittedName>
</protein>
<dbReference type="Proteomes" id="UP000604046">
    <property type="component" value="Unassembled WGS sequence"/>
</dbReference>
<reference evidence="1" key="1">
    <citation type="submission" date="2021-02" db="EMBL/GenBank/DDBJ databases">
        <authorList>
            <person name="Dougan E. K."/>
            <person name="Rhodes N."/>
            <person name="Thang M."/>
            <person name="Chan C."/>
        </authorList>
    </citation>
    <scope>NUCLEOTIDE SEQUENCE</scope>
</reference>
<dbReference type="EMBL" id="CAJNDS010001680">
    <property type="protein sequence ID" value="CAE7272402.1"/>
    <property type="molecule type" value="Genomic_DNA"/>
</dbReference>
<name>A0A812MKB8_9DINO</name>
<sequence>RQAEVPVAPLAAGMAIAANPMEAAYALLPPLEDVPLEEIGQTRQGMLDKESDTFMGVSFPVWLFVIGGIFDHAGHGCLHPNSMQQLSCTGCNGFDADFEAVRKTQADCQRK</sequence>
<evidence type="ECO:0000313" key="2">
    <source>
        <dbReference type="Proteomes" id="UP000604046"/>
    </source>
</evidence>
<proteinExistence type="predicted"/>
<accession>A0A812MKB8</accession>
<keyword evidence="2" id="KW-1185">Reference proteome</keyword>
<evidence type="ECO:0000313" key="1">
    <source>
        <dbReference type="EMBL" id="CAE7272402.1"/>
    </source>
</evidence>
<comment type="caution">
    <text evidence="1">The sequence shown here is derived from an EMBL/GenBank/DDBJ whole genome shotgun (WGS) entry which is preliminary data.</text>
</comment>
<dbReference type="AlphaFoldDB" id="A0A812MKB8"/>
<organism evidence="1 2">
    <name type="scientific">Symbiodinium natans</name>
    <dbReference type="NCBI Taxonomy" id="878477"/>
    <lineage>
        <taxon>Eukaryota</taxon>
        <taxon>Sar</taxon>
        <taxon>Alveolata</taxon>
        <taxon>Dinophyceae</taxon>
        <taxon>Suessiales</taxon>
        <taxon>Symbiodiniaceae</taxon>
        <taxon>Symbiodinium</taxon>
    </lineage>
</organism>